<dbReference type="EMBL" id="UINC01186683">
    <property type="protein sequence ID" value="SVD99021.1"/>
    <property type="molecule type" value="Genomic_DNA"/>
</dbReference>
<gene>
    <name evidence="1" type="ORF">METZ01_LOCUS451875</name>
</gene>
<name>A0A382ZUA4_9ZZZZ</name>
<protein>
    <submittedName>
        <fullName evidence="1">Uncharacterized protein</fullName>
    </submittedName>
</protein>
<dbReference type="AlphaFoldDB" id="A0A382ZUA4"/>
<reference evidence="1" key="1">
    <citation type="submission" date="2018-05" db="EMBL/GenBank/DDBJ databases">
        <authorList>
            <person name="Lanie J.A."/>
            <person name="Ng W.-L."/>
            <person name="Kazmierczak K.M."/>
            <person name="Andrzejewski T.M."/>
            <person name="Davidsen T.M."/>
            <person name="Wayne K.J."/>
            <person name="Tettelin H."/>
            <person name="Glass J.I."/>
            <person name="Rusch D."/>
            <person name="Podicherti R."/>
            <person name="Tsui H.-C.T."/>
            <person name="Winkler M.E."/>
        </authorList>
    </citation>
    <scope>NUCLEOTIDE SEQUENCE</scope>
</reference>
<organism evidence="1">
    <name type="scientific">marine metagenome</name>
    <dbReference type="NCBI Taxonomy" id="408172"/>
    <lineage>
        <taxon>unclassified sequences</taxon>
        <taxon>metagenomes</taxon>
        <taxon>ecological metagenomes</taxon>
    </lineage>
</organism>
<accession>A0A382ZUA4</accession>
<sequence length="36" mass="4316">MNRHTVTAVKQRFIIQPGIRFRCRCVWHTKSFTLAL</sequence>
<proteinExistence type="predicted"/>
<feature type="non-terminal residue" evidence="1">
    <location>
        <position position="36"/>
    </location>
</feature>
<evidence type="ECO:0000313" key="1">
    <source>
        <dbReference type="EMBL" id="SVD99021.1"/>
    </source>
</evidence>